<evidence type="ECO:0000313" key="3">
    <source>
        <dbReference type="Proteomes" id="UP000550729"/>
    </source>
</evidence>
<comment type="caution">
    <text evidence="2">The sequence shown here is derived from an EMBL/GenBank/DDBJ whole genome shotgun (WGS) entry which is preliminary data.</text>
</comment>
<evidence type="ECO:0000259" key="1">
    <source>
        <dbReference type="Pfam" id="PF02720"/>
    </source>
</evidence>
<dbReference type="InterPro" id="IPR003870">
    <property type="entry name" value="DUF222"/>
</dbReference>
<accession>A0A848L979</accession>
<feature type="domain" description="DUF222" evidence="1">
    <location>
        <begin position="8"/>
        <end position="234"/>
    </location>
</feature>
<protein>
    <submittedName>
        <fullName evidence="2">DUF222 domain-containing protein</fullName>
    </submittedName>
</protein>
<reference evidence="2 3" key="1">
    <citation type="submission" date="2020-04" db="EMBL/GenBank/DDBJ databases">
        <title>Gordonia sp. nov. TBRC 11910.</title>
        <authorList>
            <person name="Suriyachadkun C."/>
        </authorList>
    </citation>
    <scope>NUCLEOTIDE SEQUENCE [LARGE SCALE GENOMIC DNA]</scope>
    <source>
        <strain evidence="2 3">TBRC 11910</strain>
    </source>
</reference>
<feature type="non-terminal residue" evidence="2">
    <location>
        <position position="1"/>
    </location>
</feature>
<name>A0A848L979_9ACTN</name>
<feature type="non-terminal residue" evidence="2">
    <location>
        <position position="236"/>
    </location>
</feature>
<keyword evidence="3" id="KW-1185">Reference proteome</keyword>
<dbReference type="AlphaFoldDB" id="A0A848L979"/>
<dbReference type="EMBL" id="JABBNB010000093">
    <property type="protein sequence ID" value="NMO05323.1"/>
    <property type="molecule type" value="Genomic_DNA"/>
</dbReference>
<organism evidence="2 3">
    <name type="scientific">Gordonia asplenii</name>
    <dbReference type="NCBI Taxonomy" id="2725283"/>
    <lineage>
        <taxon>Bacteria</taxon>
        <taxon>Bacillati</taxon>
        <taxon>Actinomycetota</taxon>
        <taxon>Actinomycetes</taxon>
        <taxon>Mycobacteriales</taxon>
        <taxon>Gordoniaceae</taxon>
        <taxon>Gordonia</taxon>
    </lineage>
</organism>
<dbReference type="Pfam" id="PF02720">
    <property type="entry name" value="DUF222"/>
    <property type="match status" value="1"/>
</dbReference>
<gene>
    <name evidence="2" type="ORF">HH308_29320</name>
</gene>
<proteinExistence type="predicted"/>
<sequence>LSLGPDTIASAEAALAEYATQLTPKDLDKVAARLLAYLDPDGQVTDDHDRQCHREVTLSPQDQRLMSELTGRLTPAGRAVFELAMELFSAKGMNNPADPDSPSGPVNATGLDPHLLAEAAARDTRTPAQRRHDALIAICRTAAAAGADGTINGLPAHIIVTASKSDVEQGRGFATTATGSVVPVRDVVDLLVTDPDNNDVVMVVFDDHTSDVIYYGTGRRTANTAQRFASFARDRG</sequence>
<evidence type="ECO:0000313" key="2">
    <source>
        <dbReference type="EMBL" id="NMO05323.1"/>
    </source>
</evidence>
<dbReference type="RefSeq" id="WP_170197824.1">
    <property type="nucleotide sequence ID" value="NZ_JABBNB010000093.1"/>
</dbReference>
<dbReference type="Proteomes" id="UP000550729">
    <property type="component" value="Unassembled WGS sequence"/>
</dbReference>